<dbReference type="PROSITE" id="PS50949">
    <property type="entry name" value="HTH_GNTR"/>
    <property type="match status" value="1"/>
</dbReference>
<dbReference type="GO" id="GO:0003677">
    <property type="term" value="F:DNA binding"/>
    <property type="evidence" value="ECO:0007669"/>
    <property type="project" value="UniProtKB-KW"/>
</dbReference>
<dbReference type="Pfam" id="PF07702">
    <property type="entry name" value="UTRA"/>
    <property type="match status" value="1"/>
</dbReference>
<keyword evidence="6" id="KW-1185">Reference proteome</keyword>
<name>A0A4S3K802_9GAMM</name>
<evidence type="ECO:0000256" key="3">
    <source>
        <dbReference type="ARBA" id="ARBA00023163"/>
    </source>
</evidence>
<evidence type="ECO:0000256" key="2">
    <source>
        <dbReference type="ARBA" id="ARBA00023125"/>
    </source>
</evidence>
<evidence type="ECO:0000259" key="4">
    <source>
        <dbReference type="PROSITE" id="PS50949"/>
    </source>
</evidence>
<dbReference type="InterPro" id="IPR000524">
    <property type="entry name" value="Tscrpt_reg_HTH_GntR"/>
</dbReference>
<dbReference type="GO" id="GO:0003700">
    <property type="term" value="F:DNA-binding transcription factor activity"/>
    <property type="evidence" value="ECO:0007669"/>
    <property type="project" value="InterPro"/>
</dbReference>
<proteinExistence type="predicted"/>
<dbReference type="InterPro" id="IPR011663">
    <property type="entry name" value="UTRA"/>
</dbReference>
<protein>
    <submittedName>
        <fullName evidence="5">GntR family transcriptional regulator</fullName>
    </submittedName>
</protein>
<dbReference type="GO" id="GO:0045892">
    <property type="term" value="P:negative regulation of DNA-templated transcription"/>
    <property type="evidence" value="ECO:0007669"/>
    <property type="project" value="TreeGrafter"/>
</dbReference>
<dbReference type="SMART" id="SM00345">
    <property type="entry name" value="HTH_GNTR"/>
    <property type="match status" value="1"/>
</dbReference>
<dbReference type="EMBL" id="SOBT01000008">
    <property type="protein sequence ID" value="TDU31895.1"/>
    <property type="molecule type" value="Genomic_DNA"/>
</dbReference>
<dbReference type="Proteomes" id="UP000295341">
    <property type="component" value="Unassembled WGS sequence"/>
</dbReference>
<accession>A0A4S3K802</accession>
<gene>
    <name evidence="5" type="ORF">DFR24_1279</name>
</gene>
<evidence type="ECO:0000313" key="5">
    <source>
        <dbReference type="EMBL" id="TDU31895.1"/>
    </source>
</evidence>
<dbReference type="RefSeq" id="WP_133880444.1">
    <property type="nucleotide sequence ID" value="NZ_MWIN01000006.1"/>
</dbReference>
<dbReference type="SUPFAM" id="SSF64288">
    <property type="entry name" value="Chorismate lyase-like"/>
    <property type="match status" value="1"/>
</dbReference>
<dbReference type="InterPro" id="IPR036390">
    <property type="entry name" value="WH_DNA-bd_sf"/>
</dbReference>
<keyword evidence="3" id="KW-0804">Transcription</keyword>
<dbReference type="InterPro" id="IPR028978">
    <property type="entry name" value="Chorismate_lyase_/UTRA_dom_sf"/>
</dbReference>
<dbReference type="AlphaFoldDB" id="A0A4S3K802"/>
<reference evidence="5 6" key="1">
    <citation type="submission" date="2019-03" db="EMBL/GenBank/DDBJ databases">
        <title>Genomic Encyclopedia of Type Strains, Phase IV (KMG-IV): sequencing the most valuable type-strain genomes for metagenomic binning, comparative biology and taxonomic classification.</title>
        <authorList>
            <person name="Goeker M."/>
        </authorList>
    </citation>
    <scope>NUCLEOTIDE SEQUENCE [LARGE SCALE GENOMIC DNA]</scope>
    <source>
        <strain evidence="5 6">DSM 26377</strain>
    </source>
</reference>
<sequence>MERKAAASASTIKHRMISDVLSGEIQGGKFKVGDLLPSEPDLSERFGVSRHTVRAALRSLHGLGLVTSRRGVGTSVKGNRLAARYSHEFGSADDLFQYATSTRVRLLEHDEVVVTASMAALLHCKAGERWWRIRTVRQEPSNNAVVAYSEIHLPLAYGSVIRQAKKSRQPFFSLIETLFHEKITDIQQEISCVARLPAAEAAHLQLPKASPGLQITRRYVGSGGHTLEFARSVHPAELFKYAMRLQLRHGA</sequence>
<evidence type="ECO:0000256" key="1">
    <source>
        <dbReference type="ARBA" id="ARBA00023015"/>
    </source>
</evidence>
<dbReference type="Pfam" id="PF00392">
    <property type="entry name" value="GntR"/>
    <property type="match status" value="1"/>
</dbReference>
<dbReference type="InterPro" id="IPR050679">
    <property type="entry name" value="Bact_HTH_transcr_reg"/>
</dbReference>
<organism evidence="5 6">
    <name type="scientific">Panacagrimonas perspica</name>
    <dbReference type="NCBI Taxonomy" id="381431"/>
    <lineage>
        <taxon>Bacteria</taxon>
        <taxon>Pseudomonadati</taxon>
        <taxon>Pseudomonadota</taxon>
        <taxon>Gammaproteobacteria</taxon>
        <taxon>Nevskiales</taxon>
        <taxon>Nevskiaceae</taxon>
        <taxon>Panacagrimonas</taxon>
    </lineage>
</organism>
<evidence type="ECO:0000313" key="6">
    <source>
        <dbReference type="Proteomes" id="UP000295341"/>
    </source>
</evidence>
<keyword evidence="1" id="KW-0805">Transcription regulation</keyword>
<dbReference type="PRINTS" id="PR00035">
    <property type="entry name" value="HTHGNTR"/>
</dbReference>
<dbReference type="Gene3D" id="3.40.1410.10">
    <property type="entry name" value="Chorismate lyase-like"/>
    <property type="match status" value="1"/>
</dbReference>
<dbReference type="PANTHER" id="PTHR44846">
    <property type="entry name" value="MANNOSYL-D-GLYCERATE TRANSPORT/METABOLISM SYSTEM REPRESSOR MNGR-RELATED"/>
    <property type="match status" value="1"/>
</dbReference>
<dbReference type="PANTHER" id="PTHR44846:SF17">
    <property type="entry name" value="GNTR-FAMILY TRANSCRIPTIONAL REGULATOR"/>
    <property type="match status" value="1"/>
</dbReference>
<dbReference type="OrthoDB" id="5450856at2"/>
<feature type="domain" description="HTH gntR-type" evidence="4">
    <location>
        <begin position="11"/>
        <end position="79"/>
    </location>
</feature>
<dbReference type="SUPFAM" id="SSF46785">
    <property type="entry name" value="Winged helix' DNA-binding domain"/>
    <property type="match status" value="1"/>
</dbReference>
<keyword evidence="2" id="KW-0238">DNA-binding</keyword>
<dbReference type="SMART" id="SM00866">
    <property type="entry name" value="UTRA"/>
    <property type="match status" value="1"/>
</dbReference>
<comment type="caution">
    <text evidence="5">The sequence shown here is derived from an EMBL/GenBank/DDBJ whole genome shotgun (WGS) entry which is preliminary data.</text>
</comment>
<dbReference type="InterPro" id="IPR036388">
    <property type="entry name" value="WH-like_DNA-bd_sf"/>
</dbReference>
<dbReference type="CDD" id="cd07377">
    <property type="entry name" value="WHTH_GntR"/>
    <property type="match status" value="1"/>
</dbReference>
<dbReference type="Gene3D" id="1.10.10.10">
    <property type="entry name" value="Winged helix-like DNA-binding domain superfamily/Winged helix DNA-binding domain"/>
    <property type="match status" value="1"/>
</dbReference>